<dbReference type="EMBL" id="CP053452">
    <property type="protein sequence ID" value="QJW98279.1"/>
    <property type="molecule type" value="Genomic_DNA"/>
</dbReference>
<dbReference type="AlphaFoldDB" id="A0A6M5YWF5"/>
<dbReference type="InterPro" id="IPR000668">
    <property type="entry name" value="Peptidase_C1A_C"/>
</dbReference>
<accession>A0A6M5YWF5</accession>
<sequence>MRQQFRTWLVLPVALTVLTAPGQALAAPAVQMGGDWRKMTPKMATTKTVEAMVLKNDLIRAEVRGNFAFGYGETAAVVVHAAPDGDGSYLTVVAVSTDDGEAERLRNAVRAHVFDGPYDDTIPHELDSKKSGRRSTAPAVRYAALQLADKSLLYRAVVRSGLAYRGLNSDIQSDGLIFGTNESTVACLERTRSATGKANVLIVVASSKKEEATDLRDALAENLKGGKLAPVVSLCKDQTAIRDQAARDVCPYFPAVAALEAAYRRTGVEVDLSAEHLIWLRNVTSGGDRGNRTVAENLISTLGGGGLATSFGVLRDYAICPAKDLPYRGDDAVAKIGQSDFYKGWGLENYDWSTPQSQFVLNRWNLDPRRLPQAARASAKYGIDECVMLSAGDAKRPEKFEEILASGREVVFNIRLHENSDDGGKGEPVWRYKPAEGVSGNHLMLVVGYDRERRFFIVKNSWGPTNYTAMREKLAPNWKDIEAYNGYTLVDYNYLDVCSEAGYIKTVAPLDSPRFAAQRALGQWQVTFEHKDKKLMTGVLAWRHNASATGARVGDLVTEDGQQFRVNVKLEGDGTKPYKATLAIDFAKGTQPYGGLRGAAWSGKLALPTDGRIAMALAPAGGDEQKLWGAPSGEVRLSAHLVADKNLLRAIKPPAELLRK</sequence>
<dbReference type="Pfam" id="PF00112">
    <property type="entry name" value="Peptidase_C1"/>
    <property type="match status" value="1"/>
</dbReference>
<keyword evidence="4" id="KW-1185">Reference proteome</keyword>
<evidence type="ECO:0000256" key="1">
    <source>
        <dbReference type="SAM" id="SignalP"/>
    </source>
</evidence>
<protein>
    <recommendedName>
        <fullName evidence="2">Peptidase C1A papain C-terminal domain-containing protein</fullName>
    </recommendedName>
</protein>
<dbReference type="Proteomes" id="UP000503447">
    <property type="component" value="Chromosome"/>
</dbReference>
<reference evidence="4" key="1">
    <citation type="submission" date="2020-05" db="EMBL/GenBank/DDBJ databases">
        <title>Frigoriglobus tundricola gen. nov., sp. nov., a psychrotolerant cellulolytic planctomycete of the family Gemmataceae with two divergent copies of 16S rRNA gene.</title>
        <authorList>
            <person name="Kulichevskaya I.S."/>
            <person name="Ivanova A.A."/>
            <person name="Naumoff D.G."/>
            <person name="Beletsky A.V."/>
            <person name="Rijpstra W.I.C."/>
            <person name="Sinninghe Damste J.S."/>
            <person name="Mardanov A.V."/>
            <person name="Ravin N.V."/>
            <person name="Dedysh S.N."/>
        </authorList>
    </citation>
    <scope>NUCLEOTIDE SEQUENCE [LARGE SCALE GENOMIC DNA]</scope>
    <source>
        <strain evidence="4">PL17</strain>
    </source>
</reference>
<evidence type="ECO:0000259" key="2">
    <source>
        <dbReference type="Pfam" id="PF00112"/>
    </source>
</evidence>
<dbReference type="GO" id="GO:0006508">
    <property type="term" value="P:proteolysis"/>
    <property type="evidence" value="ECO:0007669"/>
    <property type="project" value="InterPro"/>
</dbReference>
<dbReference type="SUPFAM" id="SSF54001">
    <property type="entry name" value="Cysteine proteinases"/>
    <property type="match status" value="1"/>
</dbReference>
<dbReference type="InterPro" id="IPR038765">
    <property type="entry name" value="Papain-like_cys_pep_sf"/>
</dbReference>
<feature type="signal peptide" evidence="1">
    <location>
        <begin position="1"/>
        <end position="26"/>
    </location>
</feature>
<dbReference type="RefSeq" id="WP_171473499.1">
    <property type="nucleotide sequence ID" value="NZ_CP053452.2"/>
</dbReference>
<dbReference type="KEGG" id="ftj:FTUN_5867"/>
<feature type="chain" id="PRO_5027009610" description="Peptidase C1A papain C-terminal domain-containing protein" evidence="1">
    <location>
        <begin position="27"/>
        <end position="660"/>
    </location>
</feature>
<feature type="domain" description="Peptidase C1A papain C-terminal" evidence="2">
    <location>
        <begin position="239"/>
        <end position="464"/>
    </location>
</feature>
<dbReference type="GO" id="GO:0008234">
    <property type="term" value="F:cysteine-type peptidase activity"/>
    <property type="evidence" value="ECO:0007669"/>
    <property type="project" value="InterPro"/>
</dbReference>
<gene>
    <name evidence="3" type="ORF">FTUN_5867</name>
</gene>
<proteinExistence type="predicted"/>
<evidence type="ECO:0000313" key="4">
    <source>
        <dbReference type="Proteomes" id="UP000503447"/>
    </source>
</evidence>
<dbReference type="Gene3D" id="3.90.70.10">
    <property type="entry name" value="Cysteine proteinases"/>
    <property type="match status" value="1"/>
</dbReference>
<name>A0A6M5YWF5_9BACT</name>
<keyword evidence="1" id="KW-0732">Signal</keyword>
<evidence type="ECO:0000313" key="3">
    <source>
        <dbReference type="EMBL" id="QJW98279.1"/>
    </source>
</evidence>
<organism evidence="3 4">
    <name type="scientific">Frigoriglobus tundricola</name>
    <dbReference type="NCBI Taxonomy" id="2774151"/>
    <lineage>
        <taxon>Bacteria</taxon>
        <taxon>Pseudomonadati</taxon>
        <taxon>Planctomycetota</taxon>
        <taxon>Planctomycetia</taxon>
        <taxon>Gemmatales</taxon>
        <taxon>Gemmataceae</taxon>
        <taxon>Frigoriglobus</taxon>
    </lineage>
</organism>